<organism evidence="2 3">
    <name type="scientific">Enhygromyxa salina</name>
    <dbReference type="NCBI Taxonomy" id="215803"/>
    <lineage>
        <taxon>Bacteria</taxon>
        <taxon>Pseudomonadati</taxon>
        <taxon>Myxococcota</taxon>
        <taxon>Polyangia</taxon>
        <taxon>Nannocystales</taxon>
        <taxon>Nannocystaceae</taxon>
        <taxon>Enhygromyxa</taxon>
    </lineage>
</organism>
<dbReference type="Proteomes" id="UP000238823">
    <property type="component" value="Unassembled WGS sequence"/>
</dbReference>
<evidence type="ECO:0000259" key="1">
    <source>
        <dbReference type="Pfam" id="PF09937"/>
    </source>
</evidence>
<accession>A0A2S9YXC4</accession>
<proteinExistence type="predicted"/>
<protein>
    <recommendedName>
        <fullName evidence="1">DUF2169 domain-containing protein</fullName>
    </recommendedName>
</protein>
<dbReference type="OrthoDB" id="236266at2"/>
<dbReference type="EMBL" id="PVNL01000013">
    <property type="protein sequence ID" value="PRQ09743.1"/>
    <property type="molecule type" value="Genomic_DNA"/>
</dbReference>
<sequence length="319" mass="35269">MLFENLTQAPASLHVADFGTDHRHAVVVWKRSYDLQSGLRGEWALCDEPLPIIADPLHTPYGVFHGDVFLSKLGVDLCVLGRIRRSDPTTSTIVTIRCGSFTHALRVTGDRLWRRGLGGLVPSAPKPFLEMELSYSRAYGGVTRAEGMDVSFPDNPIGRGYFLEQEAALEGSLPNIEAQRAPPISAWDERPSPAGWGPYPMYWGLSARAGLSIDPQLQAVSEISPSLFNNAHPELVMAAIAGGEQLELKGVRDDRIAFDLPVTRGKVRVSIGSDRFDVPTRVDGVYLWLEEERLVITQRANFNYTVHPEQVRIAALLEI</sequence>
<dbReference type="RefSeq" id="WP_106087584.1">
    <property type="nucleotide sequence ID" value="NZ_PVNL01000013.1"/>
</dbReference>
<feature type="domain" description="DUF2169" evidence="1">
    <location>
        <begin position="22"/>
        <end position="299"/>
    </location>
</feature>
<gene>
    <name evidence="2" type="ORF">ENSA7_04980</name>
</gene>
<dbReference type="Pfam" id="PF09937">
    <property type="entry name" value="DUF2169"/>
    <property type="match status" value="1"/>
</dbReference>
<dbReference type="InterPro" id="IPR018683">
    <property type="entry name" value="DUF2169"/>
</dbReference>
<name>A0A2S9YXC4_9BACT</name>
<comment type="caution">
    <text evidence="2">The sequence shown here is derived from an EMBL/GenBank/DDBJ whole genome shotgun (WGS) entry which is preliminary data.</text>
</comment>
<evidence type="ECO:0000313" key="2">
    <source>
        <dbReference type="EMBL" id="PRQ09743.1"/>
    </source>
</evidence>
<reference evidence="2 3" key="1">
    <citation type="submission" date="2018-03" db="EMBL/GenBank/DDBJ databases">
        <title>Draft Genome Sequences of the Obligatory Marine Myxobacteria Enhygromyxa salina SWB007.</title>
        <authorList>
            <person name="Poehlein A."/>
            <person name="Moghaddam J.A."/>
            <person name="Harms H."/>
            <person name="Alanjari M."/>
            <person name="Koenig G.M."/>
            <person name="Daniel R."/>
            <person name="Schaeberle T.F."/>
        </authorList>
    </citation>
    <scope>NUCLEOTIDE SEQUENCE [LARGE SCALE GENOMIC DNA]</scope>
    <source>
        <strain evidence="2 3">SWB007</strain>
    </source>
</reference>
<dbReference type="AlphaFoldDB" id="A0A2S9YXC4"/>
<evidence type="ECO:0000313" key="3">
    <source>
        <dbReference type="Proteomes" id="UP000238823"/>
    </source>
</evidence>